<feature type="signal peptide" evidence="10">
    <location>
        <begin position="1"/>
        <end position="23"/>
    </location>
</feature>
<feature type="chain" id="PRO_5039314213" evidence="10">
    <location>
        <begin position="24"/>
        <end position="854"/>
    </location>
</feature>
<evidence type="ECO:0000256" key="4">
    <source>
        <dbReference type="ARBA" id="ARBA00022801"/>
    </source>
</evidence>
<comment type="similarity">
    <text evidence="2">Belongs to the glycosyl hydrolase 43 family.</text>
</comment>
<dbReference type="InterPro" id="IPR013320">
    <property type="entry name" value="ConA-like_dom_sf"/>
</dbReference>
<reference evidence="12 13" key="1">
    <citation type="submission" date="2020-09" db="EMBL/GenBank/DDBJ databases">
        <title>Complete Geobacillus genomes through the use of hybrid genome assembly.</title>
        <authorList>
            <person name="Vera D.L."/>
            <person name="Venkateswaran K."/>
            <person name="Singh N.K."/>
            <person name="Landry K."/>
        </authorList>
    </citation>
    <scope>NUCLEOTIDE SEQUENCE [LARGE SCALE GENOMIC DNA]</scope>
    <source>
        <strain evidence="12 13">SURF-189</strain>
    </source>
</reference>
<dbReference type="InterPro" id="IPR050727">
    <property type="entry name" value="GH43_arabinanases"/>
</dbReference>
<evidence type="ECO:0000313" key="13">
    <source>
        <dbReference type="Proteomes" id="UP000516388"/>
    </source>
</evidence>
<dbReference type="AlphaFoldDB" id="A0A7H1RXY0"/>
<keyword evidence="6" id="KW-0326">Glycosidase</keyword>
<dbReference type="Pfam" id="PF20578">
    <property type="entry name" value="aBig_2"/>
    <property type="match status" value="1"/>
</dbReference>
<feature type="site" description="Important for catalytic activity, responsible for pKa modulation of the active site Glu and correct orientation of both the proton donor and substrate" evidence="8">
    <location>
        <position position="244"/>
    </location>
</feature>
<evidence type="ECO:0000259" key="11">
    <source>
        <dbReference type="SMART" id="SM00560"/>
    </source>
</evidence>
<dbReference type="Gene3D" id="2.40.128.10">
    <property type="match status" value="1"/>
</dbReference>
<dbReference type="PANTHER" id="PTHR43301:SF3">
    <property type="entry name" value="ARABINAN ENDO-1,5-ALPHA-L-ARABINOSIDASE A-RELATED"/>
    <property type="match status" value="1"/>
</dbReference>
<dbReference type="CDD" id="cd18832">
    <property type="entry name" value="GH43_GsAbnA-like"/>
    <property type="match status" value="1"/>
</dbReference>
<evidence type="ECO:0000256" key="9">
    <source>
        <dbReference type="SAM" id="MobiDB-lite"/>
    </source>
</evidence>
<dbReference type="InterPro" id="IPR032291">
    <property type="entry name" value="Abn2_C"/>
</dbReference>
<name>A0A7H1RXY0_9BACL</name>
<evidence type="ECO:0000256" key="10">
    <source>
        <dbReference type="SAM" id="SignalP"/>
    </source>
</evidence>
<dbReference type="SUPFAM" id="SSF75005">
    <property type="entry name" value="Arabinanase/levansucrase/invertase"/>
    <property type="match status" value="1"/>
</dbReference>
<organism evidence="12 13">
    <name type="scientific">Geobacillus zalihae</name>
    <dbReference type="NCBI Taxonomy" id="213419"/>
    <lineage>
        <taxon>Bacteria</taxon>
        <taxon>Bacillati</taxon>
        <taxon>Bacillota</taxon>
        <taxon>Bacilli</taxon>
        <taxon>Bacillales</taxon>
        <taxon>Anoxybacillaceae</taxon>
        <taxon>Geobacillus</taxon>
    </lineage>
</organism>
<evidence type="ECO:0000313" key="12">
    <source>
        <dbReference type="EMBL" id="QNU19119.1"/>
    </source>
</evidence>
<feature type="active site" description="Proton donor" evidence="7">
    <location>
        <position position="310"/>
    </location>
</feature>
<dbReference type="SMR" id="A0A7H1RXY0"/>
<dbReference type="RefSeq" id="WP_020755789.1">
    <property type="nucleotide sequence ID" value="NZ_CP061470.1"/>
</dbReference>
<dbReference type="InterPro" id="IPR006558">
    <property type="entry name" value="LamG-like"/>
</dbReference>
<sequence>MSKSLLRNFTFIALMLALVVSNATIGRSADRFTGQSGGHSNKPYLDDHGKEPDVQNVSVHDPSIVKDGNTYYVFGSHIEAVKSTDLIHWEKFTNGYTTPNNKLYGDLSKNLAGSFAWAGENDADSKGGFAVWAPDVFWNKDYINEDGTKGAYMIYYSVSSTYIRSAIGYAVSKHIEGPYKYVDTIVYSGFTKEEAYDANSKINKKWTNTNIPKLIEQGKLKGVRADWFHNDGSYNNRDFPNAIDPNLFYDEKGNLWMAYGSWSGGIFVLPMDKTTGKPIYPGKDGKTPDGRLVDRYFGIKIAGGYYQSGEGTYIVYDKNTDYYYLYVTYGWLGADGGYNMRQFRSTSPTGPYVDAKGQSAVLPGEVDNSPYGNKIMGNFLFERKVGDPGTGIGVGYVSPGHNSVYLDRKTGQQFLVFHTRFPQSGEYHEVRVHQMFMNKNGWPVVAPYRYAGEKLEKVNKQDVVGEYQLINHGKDYSADIKKQIFVRLNRNNTISGDATGTWRKIGHNQAEITIDGETYDGVFVRQWDPTSKRYVMAFTALSNEGVSIWGSKLADKTDEEIVEDVASDLDLGDTDHVVSNLHLPTEGTRHTVISWTTSDAKVVSETGVVHRPEVGSAPVTATLTATITKGDATATKVFHITVLPYEEAKLTAHYSFDNNDLSDSTGNFGPGTITGNRIDNEGGTIAYADGKIGKAAVLNGQSGIRLPDGLVSSNQYSVSLWVKPEQLTTHTTTFFGAKDPNHWVSLVPQGWDGNTMLWSGSSPWYDGRTFWKIPTGQWTHLAFSVDNGAVKVYINGVEKFSGTNFPDVFTGANASFALGVNWWDPPFKGLIDELRIYEGALTPSQVTDLAQTSE</sequence>
<evidence type="ECO:0000256" key="7">
    <source>
        <dbReference type="PIRSR" id="PIRSR606710-1"/>
    </source>
</evidence>
<protein>
    <submittedName>
        <fullName evidence="12">Family 43 glycosylhydrolase</fullName>
    </submittedName>
</protein>
<dbReference type="Gene3D" id="2.115.10.20">
    <property type="entry name" value="Glycosyl hydrolase domain, family 43"/>
    <property type="match status" value="1"/>
</dbReference>
<dbReference type="InterPro" id="IPR023296">
    <property type="entry name" value="Glyco_hydro_beta-prop_sf"/>
</dbReference>
<proteinExistence type="inferred from homology"/>
<evidence type="ECO:0000256" key="6">
    <source>
        <dbReference type="ARBA" id="ARBA00023295"/>
    </source>
</evidence>
<dbReference type="SMART" id="SM00560">
    <property type="entry name" value="LamGL"/>
    <property type="match status" value="1"/>
</dbReference>
<dbReference type="Pfam" id="PF04616">
    <property type="entry name" value="Glyco_hydro_43"/>
    <property type="match status" value="1"/>
</dbReference>
<dbReference type="InterPro" id="IPR046780">
    <property type="entry name" value="aBig_2"/>
</dbReference>
<dbReference type="GO" id="GO:0005975">
    <property type="term" value="P:carbohydrate metabolic process"/>
    <property type="evidence" value="ECO:0007669"/>
    <property type="project" value="InterPro"/>
</dbReference>
<keyword evidence="13" id="KW-1185">Reference proteome</keyword>
<dbReference type="SUPFAM" id="SSF49899">
    <property type="entry name" value="Concanavalin A-like lectins/glucanases"/>
    <property type="match status" value="1"/>
</dbReference>
<keyword evidence="4 12" id="KW-0378">Hydrolase</keyword>
<feature type="domain" description="LamG-like jellyroll fold" evidence="11">
    <location>
        <begin position="714"/>
        <end position="844"/>
    </location>
</feature>
<evidence type="ECO:0000256" key="8">
    <source>
        <dbReference type="PIRSR" id="PIRSR606710-2"/>
    </source>
</evidence>
<feature type="region of interest" description="Disordered" evidence="9">
    <location>
        <begin position="30"/>
        <end position="52"/>
    </location>
</feature>
<dbReference type="Gene3D" id="2.60.120.200">
    <property type="match status" value="1"/>
</dbReference>
<dbReference type="InterPro" id="IPR006710">
    <property type="entry name" value="Glyco_hydro_43"/>
</dbReference>
<evidence type="ECO:0000256" key="3">
    <source>
        <dbReference type="ARBA" id="ARBA00022729"/>
    </source>
</evidence>
<dbReference type="Proteomes" id="UP000516388">
    <property type="component" value="Chromosome"/>
</dbReference>
<dbReference type="GO" id="GO:0004553">
    <property type="term" value="F:hydrolase activity, hydrolyzing O-glycosyl compounds"/>
    <property type="evidence" value="ECO:0007669"/>
    <property type="project" value="InterPro"/>
</dbReference>
<dbReference type="PANTHER" id="PTHR43301">
    <property type="entry name" value="ARABINAN ENDO-1,5-ALPHA-L-ARABINOSIDASE"/>
    <property type="match status" value="1"/>
</dbReference>
<evidence type="ECO:0000256" key="2">
    <source>
        <dbReference type="ARBA" id="ARBA00009865"/>
    </source>
</evidence>
<evidence type="ECO:0000256" key="1">
    <source>
        <dbReference type="ARBA" id="ARBA00004834"/>
    </source>
</evidence>
<feature type="active site" description="Proton acceptor" evidence="7">
    <location>
        <position position="61"/>
    </location>
</feature>
<keyword evidence="5" id="KW-1015">Disulfide bond</keyword>
<keyword evidence="3 10" id="KW-0732">Signal</keyword>
<evidence type="ECO:0000256" key="5">
    <source>
        <dbReference type="ARBA" id="ARBA00023157"/>
    </source>
</evidence>
<comment type="pathway">
    <text evidence="1">Glycan metabolism; L-arabinan degradation.</text>
</comment>
<dbReference type="Pfam" id="PF13385">
    <property type="entry name" value="Laminin_G_3"/>
    <property type="match status" value="1"/>
</dbReference>
<accession>A0A7H1RXY0</accession>
<dbReference type="Pfam" id="PF16369">
    <property type="entry name" value="GH43_C"/>
    <property type="match status" value="1"/>
</dbReference>
<gene>
    <name evidence="12" type="ORF">IC807_05715</name>
</gene>
<dbReference type="KEGG" id="gza:IC807_05715"/>
<dbReference type="EMBL" id="CP061470">
    <property type="protein sequence ID" value="QNU19119.1"/>
    <property type="molecule type" value="Genomic_DNA"/>
</dbReference>